<dbReference type="STRING" id="1664694.A0A0N1H6H4"/>
<feature type="transmembrane region" description="Helical" evidence="2">
    <location>
        <begin position="597"/>
        <end position="614"/>
    </location>
</feature>
<keyword evidence="4" id="KW-1185">Reference proteome</keyword>
<dbReference type="InterPro" id="IPR024338">
    <property type="entry name" value="MID1/Yam8"/>
</dbReference>
<feature type="region of interest" description="Disordered" evidence="1">
    <location>
        <begin position="91"/>
        <end position="126"/>
    </location>
</feature>
<keyword evidence="2" id="KW-1133">Transmembrane helix</keyword>
<name>A0A0N1H6H4_9EURO</name>
<dbReference type="Proteomes" id="UP000038010">
    <property type="component" value="Unassembled WGS sequence"/>
</dbReference>
<gene>
    <name evidence="3" type="ORF">AB675_9389</name>
</gene>
<proteinExistence type="predicted"/>
<keyword evidence="2" id="KW-0812">Transmembrane</keyword>
<dbReference type="GO" id="GO:0098703">
    <property type="term" value="P:calcium ion import across plasma membrane"/>
    <property type="evidence" value="ECO:0007669"/>
    <property type="project" value="InterPro"/>
</dbReference>
<dbReference type="PANTHER" id="PTHR39142:SF1">
    <property type="entry name" value="AEL197CP"/>
    <property type="match status" value="1"/>
</dbReference>
<dbReference type="EMBL" id="LFJN01000009">
    <property type="protein sequence ID" value="KPI41642.1"/>
    <property type="molecule type" value="Genomic_DNA"/>
</dbReference>
<protein>
    <submittedName>
        <fullName evidence="3">Calcium influx-promoting protein ehs1</fullName>
    </submittedName>
</protein>
<evidence type="ECO:0000256" key="2">
    <source>
        <dbReference type="SAM" id="Phobius"/>
    </source>
</evidence>
<dbReference type="OrthoDB" id="5405745at2759"/>
<keyword evidence="2" id="KW-0472">Membrane</keyword>
<sequence length="615" mass="66406">MYLPKFTPVQSRFAASVGATIFLLFLLYSLNHPAVAYAEATGATRPEAGPNILGRQEEGQTPLVLGNNAPMSQPIVAGQIQFWRVDKNTIDGPAGRQGLQLPSSTGDNSSAPAADDEEREGLRKRQAGKTIYITVTTCGQPVYNGSESESDEAVPPQLSVYASQSPDNTRPGPDSDDEQESVVLDGGYGLIELDDDETVMIGVSAPNTTLFTGEWNYQIAVSIDAPFHRSLSQTPNLHFVDADTRAALLITDDLTTAQSNESSFADWMALDPPPYGMFVYPASLRSIGGVQNSYCGLRMLQGGLFTNLENSVNQNIAVTTDRGLGGKPKEQFYVTGLNASSEYVGILAQQPRLANASLSSDIGSGGTVWRSVQFSTKSMDNCALMYNLTFCSEVAYAVPTNPERFSTRDGLPELAQIYDNYAQSMYQYFNYSLQQIPCNTSETSAYSLVRDCDSCARAYKTWLCAVTIPRCEDYTNPAAWLKPRNVGQPFPNGSTTSIVPGFAESQQILAQAVATNSSRSLVIDEQISPGPYKEVLPCKDLCYDLVQSCPAALQFSCPTPGKGLEDSYGERSDNSGNLSCSYLGAAFFLSASPTIHVPWGLFALATLSALLLLFA</sequence>
<dbReference type="VEuPathDB" id="FungiDB:AB675_9389"/>
<accession>A0A0N1H6H4</accession>
<evidence type="ECO:0000313" key="3">
    <source>
        <dbReference type="EMBL" id="KPI41642.1"/>
    </source>
</evidence>
<dbReference type="Pfam" id="PF12929">
    <property type="entry name" value="Mid1"/>
    <property type="match status" value="1"/>
</dbReference>
<dbReference type="GeneID" id="28741797"/>
<organism evidence="3 4">
    <name type="scientific">Cyphellophora attinorum</name>
    <dbReference type="NCBI Taxonomy" id="1664694"/>
    <lineage>
        <taxon>Eukaryota</taxon>
        <taxon>Fungi</taxon>
        <taxon>Dikarya</taxon>
        <taxon>Ascomycota</taxon>
        <taxon>Pezizomycotina</taxon>
        <taxon>Eurotiomycetes</taxon>
        <taxon>Chaetothyriomycetidae</taxon>
        <taxon>Chaetothyriales</taxon>
        <taxon>Cyphellophoraceae</taxon>
        <taxon>Cyphellophora</taxon>
    </lineage>
</organism>
<evidence type="ECO:0000313" key="4">
    <source>
        <dbReference type="Proteomes" id="UP000038010"/>
    </source>
</evidence>
<dbReference type="GO" id="GO:0005262">
    <property type="term" value="F:calcium channel activity"/>
    <property type="evidence" value="ECO:0007669"/>
    <property type="project" value="InterPro"/>
</dbReference>
<dbReference type="RefSeq" id="XP_018001605.1">
    <property type="nucleotide sequence ID" value="XM_018149917.1"/>
</dbReference>
<feature type="region of interest" description="Disordered" evidence="1">
    <location>
        <begin position="161"/>
        <end position="180"/>
    </location>
</feature>
<reference evidence="3 4" key="1">
    <citation type="submission" date="2015-06" db="EMBL/GenBank/DDBJ databases">
        <title>Draft genome of the ant-associated black yeast Phialophora attae CBS 131958.</title>
        <authorList>
            <person name="Moreno L.F."/>
            <person name="Stielow B.J."/>
            <person name="de Hoog S."/>
            <person name="Vicente V.A."/>
            <person name="Weiss V.A."/>
            <person name="de Vries M."/>
            <person name="Cruz L.M."/>
            <person name="Souza E.M."/>
        </authorList>
    </citation>
    <scope>NUCLEOTIDE SEQUENCE [LARGE SCALE GENOMIC DNA]</scope>
    <source>
        <strain evidence="3 4">CBS 131958</strain>
    </source>
</reference>
<comment type="caution">
    <text evidence="3">The sequence shown here is derived from an EMBL/GenBank/DDBJ whole genome shotgun (WGS) entry which is preliminary data.</text>
</comment>
<dbReference type="PANTHER" id="PTHR39142">
    <property type="entry name" value="MID1P"/>
    <property type="match status" value="1"/>
</dbReference>
<feature type="compositionally biased region" description="Polar residues" evidence="1">
    <location>
        <begin position="100"/>
        <end position="111"/>
    </location>
</feature>
<evidence type="ECO:0000256" key="1">
    <source>
        <dbReference type="SAM" id="MobiDB-lite"/>
    </source>
</evidence>
<dbReference type="AlphaFoldDB" id="A0A0N1H6H4"/>